<comment type="similarity">
    <text evidence="1">Belongs to the caprin family.</text>
</comment>
<feature type="compositionally biased region" description="Polar residues" evidence="2">
    <location>
        <begin position="325"/>
        <end position="335"/>
    </location>
</feature>
<evidence type="ECO:0000259" key="3">
    <source>
        <dbReference type="Pfam" id="PF18293"/>
    </source>
</evidence>
<dbReference type="Pfam" id="PF18293">
    <property type="entry name" value="Caprin-1_dimer"/>
    <property type="match status" value="1"/>
</dbReference>
<dbReference type="InterPro" id="IPR041637">
    <property type="entry name" value="Caprin-1_dimer"/>
</dbReference>
<dbReference type="GO" id="GO:0003723">
    <property type="term" value="F:RNA binding"/>
    <property type="evidence" value="ECO:0007669"/>
    <property type="project" value="TreeGrafter"/>
</dbReference>
<dbReference type="PANTHER" id="PTHR22922:SF19">
    <property type="entry name" value="CAPRIN HOMOLOG"/>
    <property type="match status" value="1"/>
</dbReference>
<accession>A0A147BA14</accession>
<evidence type="ECO:0000256" key="1">
    <source>
        <dbReference type="ARBA" id="ARBA00007950"/>
    </source>
</evidence>
<feature type="region of interest" description="Disordered" evidence="2">
    <location>
        <begin position="318"/>
        <end position="406"/>
    </location>
</feature>
<dbReference type="EMBL" id="GEIB01000174">
    <property type="protein sequence ID" value="JAR87616.1"/>
    <property type="molecule type" value="Transcribed_RNA"/>
</dbReference>
<organism evidence="4">
    <name type="scientific">Alectorobius mimon</name>
    <dbReference type="NCBI Taxonomy" id="360319"/>
    <lineage>
        <taxon>Eukaryota</taxon>
        <taxon>Metazoa</taxon>
        <taxon>Ecdysozoa</taxon>
        <taxon>Arthropoda</taxon>
        <taxon>Chelicerata</taxon>
        <taxon>Arachnida</taxon>
        <taxon>Acari</taxon>
        <taxon>Parasitiformes</taxon>
        <taxon>Ixodida</taxon>
        <taxon>Ixodoidea</taxon>
        <taxon>Argasidae</taxon>
        <taxon>Ornithodorinae</taxon>
        <taxon>Alectorobius</taxon>
    </lineage>
</organism>
<feature type="compositionally biased region" description="Acidic residues" evidence="2">
    <location>
        <begin position="228"/>
        <end position="256"/>
    </location>
</feature>
<protein>
    <submittedName>
        <fullName evidence="4">Glycosyl phosphatidyl inositol anchored protein</fullName>
    </submittedName>
</protein>
<dbReference type="GO" id="GO:0005737">
    <property type="term" value="C:cytoplasm"/>
    <property type="evidence" value="ECO:0007669"/>
    <property type="project" value="TreeGrafter"/>
</dbReference>
<feature type="compositionally biased region" description="Gly residues" evidence="2">
    <location>
        <begin position="385"/>
        <end position="395"/>
    </location>
</feature>
<feature type="domain" description="Caprin-1 dimerization" evidence="3">
    <location>
        <begin position="109"/>
        <end position="217"/>
    </location>
</feature>
<feature type="region of interest" description="Disordered" evidence="2">
    <location>
        <begin position="1"/>
        <end position="27"/>
    </location>
</feature>
<evidence type="ECO:0000256" key="2">
    <source>
        <dbReference type="SAM" id="MobiDB-lite"/>
    </source>
</evidence>
<evidence type="ECO:0000313" key="4">
    <source>
        <dbReference type="EMBL" id="JAR87616.1"/>
    </source>
</evidence>
<reference evidence="4" key="1">
    <citation type="submission" date="2016-03" db="EMBL/GenBank/DDBJ databases">
        <title>Gut transcriptome analysis on engorged females of Ornithodoros mimon (Acari: Argasidae) and phylogenetic inferences of soft ticks.</title>
        <authorList>
            <person name="Landulfo G.A."/>
            <person name="Giovanni D."/>
            <person name="Carvalho E."/>
            <person name="Junqueira-de-Azevedo I."/>
            <person name="Patane J."/>
            <person name="Mendoca R."/>
            <person name="Barros-Battesti D."/>
        </authorList>
    </citation>
    <scope>NUCLEOTIDE SEQUENCE</scope>
    <source>
        <strain evidence="4">Females</strain>
        <tissue evidence="4">Gut</tissue>
    </source>
</reference>
<feature type="compositionally biased region" description="Low complexity" evidence="2">
    <location>
        <begin position="362"/>
        <end position="373"/>
    </location>
</feature>
<feature type="region of interest" description="Disordered" evidence="2">
    <location>
        <begin position="227"/>
        <end position="256"/>
    </location>
</feature>
<dbReference type="AlphaFoldDB" id="A0A147BA14"/>
<dbReference type="PANTHER" id="PTHR22922">
    <property type="entry name" value="GPI-ANCHORED PROTEIN P137"/>
    <property type="match status" value="1"/>
</dbReference>
<sequence>ETSNRPSLMRNMPSAAAKIEKQASSEAPDSFKSILVIFEKKTRNLEKRKGRLDHLKSELDQGKALNEDQKAAVLKYDQVVEALEFTRDLQKAITGIMQEHVRACKKAAKREAAERTSRDTQRVREVLQLQDVLTTLGTPEARQCFLDGTSGAVQLQPRDLELMDELYRLVSPESQDGVSQAAEHLTALLDRKNKEVLGTTYKALRELLQSIEECAYFSGAQVVAAAEEQSEETSAEQEASEPVPEEVCEATQEEEEPPAVVTEEPQAPVAQEVNAPFCLETREEAESNNLHFFQESQIDVEVPPAEPVQPAFVAAAPEYDPTHPIPTQTFTNQSFAPPDRRGGRPPRPKGYSNGRGGGNYGGNYQQQGNFNGQDRFGASRPRAARGGGGGRGGRGAPRRGGPTYAK</sequence>
<feature type="non-terminal residue" evidence="4">
    <location>
        <position position="1"/>
    </location>
</feature>
<name>A0A147BA14_9ACAR</name>
<proteinExistence type="inferred from homology"/>
<dbReference type="InterPro" id="IPR028816">
    <property type="entry name" value="Caprin"/>
</dbReference>